<dbReference type="EMBL" id="JANEYF010002585">
    <property type="protein sequence ID" value="KAJ8944552.1"/>
    <property type="molecule type" value="Genomic_DNA"/>
</dbReference>
<keyword evidence="1" id="KW-0732">Signal</keyword>
<comment type="caution">
    <text evidence="2">The sequence shown here is derived from an EMBL/GenBank/DDBJ whole genome shotgun (WGS) entry which is preliminary data.</text>
</comment>
<name>A0AAV8Y1Z2_9CUCU</name>
<proteinExistence type="predicted"/>
<dbReference type="Proteomes" id="UP001162156">
    <property type="component" value="Unassembled WGS sequence"/>
</dbReference>
<evidence type="ECO:0000313" key="2">
    <source>
        <dbReference type="EMBL" id="KAJ8944552.1"/>
    </source>
</evidence>
<feature type="chain" id="PRO_5043709556" evidence="1">
    <location>
        <begin position="18"/>
        <end position="111"/>
    </location>
</feature>
<evidence type="ECO:0000313" key="3">
    <source>
        <dbReference type="Proteomes" id="UP001162156"/>
    </source>
</evidence>
<evidence type="ECO:0000256" key="1">
    <source>
        <dbReference type="SAM" id="SignalP"/>
    </source>
</evidence>
<organism evidence="2 3">
    <name type="scientific">Rhamnusium bicolor</name>
    <dbReference type="NCBI Taxonomy" id="1586634"/>
    <lineage>
        <taxon>Eukaryota</taxon>
        <taxon>Metazoa</taxon>
        <taxon>Ecdysozoa</taxon>
        <taxon>Arthropoda</taxon>
        <taxon>Hexapoda</taxon>
        <taxon>Insecta</taxon>
        <taxon>Pterygota</taxon>
        <taxon>Neoptera</taxon>
        <taxon>Endopterygota</taxon>
        <taxon>Coleoptera</taxon>
        <taxon>Polyphaga</taxon>
        <taxon>Cucujiformia</taxon>
        <taxon>Chrysomeloidea</taxon>
        <taxon>Cerambycidae</taxon>
        <taxon>Lepturinae</taxon>
        <taxon>Rhagiini</taxon>
        <taxon>Rhamnusium</taxon>
    </lineage>
</organism>
<accession>A0AAV8Y1Z2</accession>
<feature type="signal peptide" evidence="1">
    <location>
        <begin position="1"/>
        <end position="17"/>
    </location>
</feature>
<protein>
    <submittedName>
        <fullName evidence="2">Uncharacterized protein</fullName>
    </submittedName>
</protein>
<gene>
    <name evidence="2" type="ORF">NQ314_009458</name>
</gene>
<reference evidence="2" key="1">
    <citation type="journal article" date="2023" name="Insect Mol. Biol.">
        <title>Genome sequencing provides insights into the evolution of gene families encoding plant cell wall-degrading enzymes in longhorned beetles.</title>
        <authorList>
            <person name="Shin N.R."/>
            <person name="Okamura Y."/>
            <person name="Kirsch R."/>
            <person name="Pauchet Y."/>
        </authorList>
    </citation>
    <scope>NUCLEOTIDE SEQUENCE</scope>
    <source>
        <strain evidence="2">RBIC_L_NR</strain>
    </source>
</reference>
<dbReference type="AlphaFoldDB" id="A0AAV8Y1Z2"/>
<sequence>MKLYPTKLSCLITFVLALYFNEELEETILKCDNYVACFDESLNRVAQCGQMDLVVHYYWHKEKNIIETRYLKSVFMNGSTAEDILHSFEEGLKHLKKSKLIQVSMDGPNVN</sequence>
<keyword evidence="3" id="KW-1185">Reference proteome</keyword>